<protein>
    <submittedName>
        <fullName evidence="2">Uncharacterized protein</fullName>
    </submittedName>
</protein>
<organism evidence="2 3">
    <name type="scientific">Portunus trituberculatus</name>
    <name type="common">Swimming crab</name>
    <name type="synonym">Neptunus trituberculatus</name>
    <dbReference type="NCBI Taxonomy" id="210409"/>
    <lineage>
        <taxon>Eukaryota</taxon>
        <taxon>Metazoa</taxon>
        <taxon>Ecdysozoa</taxon>
        <taxon>Arthropoda</taxon>
        <taxon>Crustacea</taxon>
        <taxon>Multicrustacea</taxon>
        <taxon>Malacostraca</taxon>
        <taxon>Eumalacostraca</taxon>
        <taxon>Eucarida</taxon>
        <taxon>Decapoda</taxon>
        <taxon>Pleocyemata</taxon>
        <taxon>Brachyura</taxon>
        <taxon>Eubrachyura</taxon>
        <taxon>Portunoidea</taxon>
        <taxon>Portunidae</taxon>
        <taxon>Portuninae</taxon>
        <taxon>Portunus</taxon>
    </lineage>
</organism>
<accession>A0A5B7FID0</accession>
<sequence length="85" mass="9596">MHLFREANPVLRRPCYVTVIGSTLLTRPAEVVVMLPIDDNDDVVRRWNRPPAVVAACNTIKSLKDKLDDPPSRQTPAKEKSVFVK</sequence>
<proteinExistence type="predicted"/>
<evidence type="ECO:0000313" key="3">
    <source>
        <dbReference type="Proteomes" id="UP000324222"/>
    </source>
</evidence>
<reference evidence="2 3" key="1">
    <citation type="submission" date="2019-05" db="EMBL/GenBank/DDBJ databases">
        <title>Another draft genome of Portunus trituberculatus and its Hox gene families provides insights of decapod evolution.</title>
        <authorList>
            <person name="Jeong J.-H."/>
            <person name="Song I."/>
            <person name="Kim S."/>
            <person name="Choi T."/>
            <person name="Kim D."/>
            <person name="Ryu S."/>
            <person name="Kim W."/>
        </authorList>
    </citation>
    <scope>NUCLEOTIDE SEQUENCE [LARGE SCALE GENOMIC DNA]</scope>
    <source>
        <tissue evidence="2">Muscle</tissue>
    </source>
</reference>
<name>A0A5B7FID0_PORTR</name>
<evidence type="ECO:0000313" key="2">
    <source>
        <dbReference type="EMBL" id="MPC44893.1"/>
    </source>
</evidence>
<dbReference type="Proteomes" id="UP000324222">
    <property type="component" value="Unassembled WGS sequence"/>
</dbReference>
<feature type="region of interest" description="Disordered" evidence="1">
    <location>
        <begin position="64"/>
        <end position="85"/>
    </location>
</feature>
<dbReference type="AlphaFoldDB" id="A0A5B7FID0"/>
<comment type="caution">
    <text evidence="2">The sequence shown here is derived from an EMBL/GenBank/DDBJ whole genome shotgun (WGS) entry which is preliminary data.</text>
</comment>
<evidence type="ECO:0000256" key="1">
    <source>
        <dbReference type="SAM" id="MobiDB-lite"/>
    </source>
</evidence>
<dbReference type="EMBL" id="VSRR010006480">
    <property type="protein sequence ID" value="MPC44893.1"/>
    <property type="molecule type" value="Genomic_DNA"/>
</dbReference>
<keyword evidence="3" id="KW-1185">Reference proteome</keyword>
<gene>
    <name evidence="2" type="ORF">E2C01_038574</name>
</gene>